<comment type="caution">
    <text evidence="1">The sequence shown here is derived from an EMBL/GenBank/DDBJ whole genome shotgun (WGS) entry which is preliminary data.</text>
</comment>
<dbReference type="InterPro" id="IPR036397">
    <property type="entry name" value="RNaseH_sf"/>
</dbReference>
<proteinExistence type="predicted"/>
<dbReference type="AlphaFoldDB" id="A0A813B8D5"/>
<gene>
    <name evidence="1" type="primary">GIP</name>
    <name evidence="1" type="ORF">SNEC2469_LOCUS29792</name>
</gene>
<dbReference type="Proteomes" id="UP000601435">
    <property type="component" value="Unassembled WGS sequence"/>
</dbReference>
<sequence length="670" mass="76879">RRQLWQAQQWTVHLFSGNGVRNDPLRDLPGLLEIDSKKGWDLKNEKIYGVLLWAAKEGRIKHVFGGPPAATYSPLRFRQNGESGPRAARSMHEPWGLKEGLGVEDEARVRNENQVLFKMIWLWLCAEAAVENKDPGGPHVGFCLEFPEDPKLYMPEGPHRDACVSTWSTEFMRRFVEETGMVKFHFEQGALGHVMRRPTCCLSNLGLSINGLKDSRCWTSKEDGQEVDQTIWPHGFRITLADAIHEWNNALNRVVVKKAMSKTEMAEWKAHVERGTGRPARRVIHRDAYAMSLDIAGPFADRGRDEVRGRKYKFVLAATYLYPKVRDVPEDEPLDEEEGLDGFLADEEDSEVEELDPVDDGEMDAQEEEWKKKVEGLKQPMEMQMLRFCVPLERHTGKEILECIQDLYVKIRTMGLPLTRIHSDRAREFRVKPVKKWCRERDIYQTFTEGLTPTQNAVAEGHVKWLKAQARVRLQATELDKELWPCAMKHACQVHNARQLGLKIPDLKFGSVVWVKSKKDRGPFDPRWERGVYMGPADDVREGHVVRLDDGLWLRTLHMRTVRDDEIDEEDEAEHVVDLIEPTRRVRSKTKLSDPEIHAMKVGERRALVDKLLASPMWESKEAKVERPQMKEGDVWDGAAYLNLGAYQHGGITSITAATERFAQETELAA</sequence>
<dbReference type="GO" id="GO:0003676">
    <property type="term" value="F:nucleic acid binding"/>
    <property type="evidence" value="ECO:0007669"/>
    <property type="project" value="InterPro"/>
</dbReference>
<feature type="non-terminal residue" evidence="1">
    <location>
        <position position="1"/>
    </location>
</feature>
<feature type="non-terminal residue" evidence="1">
    <location>
        <position position="670"/>
    </location>
</feature>
<dbReference type="OrthoDB" id="413749at2759"/>
<accession>A0A813B8D5</accession>
<name>A0A813B8D5_9DINO</name>
<organism evidence="1 2">
    <name type="scientific">Symbiodinium necroappetens</name>
    <dbReference type="NCBI Taxonomy" id="1628268"/>
    <lineage>
        <taxon>Eukaryota</taxon>
        <taxon>Sar</taxon>
        <taxon>Alveolata</taxon>
        <taxon>Dinophyceae</taxon>
        <taxon>Suessiales</taxon>
        <taxon>Symbiodiniaceae</taxon>
        <taxon>Symbiodinium</taxon>
    </lineage>
</organism>
<dbReference type="SUPFAM" id="SSF53098">
    <property type="entry name" value="Ribonuclease H-like"/>
    <property type="match status" value="1"/>
</dbReference>
<reference evidence="1" key="1">
    <citation type="submission" date="2021-02" db="EMBL/GenBank/DDBJ databases">
        <authorList>
            <person name="Dougan E. K."/>
            <person name="Rhodes N."/>
            <person name="Thang M."/>
            <person name="Chan C."/>
        </authorList>
    </citation>
    <scope>NUCLEOTIDE SEQUENCE</scope>
</reference>
<dbReference type="EMBL" id="CAJNJA010067903">
    <property type="protein sequence ID" value="CAE7893229.1"/>
    <property type="molecule type" value="Genomic_DNA"/>
</dbReference>
<protein>
    <submittedName>
        <fullName evidence="1">GIP protein</fullName>
    </submittedName>
</protein>
<keyword evidence="2" id="KW-1185">Reference proteome</keyword>
<dbReference type="InterPro" id="IPR012337">
    <property type="entry name" value="RNaseH-like_sf"/>
</dbReference>
<evidence type="ECO:0000313" key="1">
    <source>
        <dbReference type="EMBL" id="CAE7893229.1"/>
    </source>
</evidence>
<dbReference type="Gene3D" id="3.30.420.10">
    <property type="entry name" value="Ribonuclease H-like superfamily/Ribonuclease H"/>
    <property type="match status" value="1"/>
</dbReference>
<evidence type="ECO:0000313" key="2">
    <source>
        <dbReference type="Proteomes" id="UP000601435"/>
    </source>
</evidence>